<dbReference type="Proteomes" id="UP001162992">
    <property type="component" value="Chromosome 14"/>
</dbReference>
<gene>
    <name evidence="1" type="ORF">O6H91_14G032400</name>
</gene>
<evidence type="ECO:0000313" key="1">
    <source>
        <dbReference type="EMBL" id="KAJ7531103.1"/>
    </source>
</evidence>
<reference evidence="2" key="1">
    <citation type="journal article" date="2024" name="Proc. Natl. Acad. Sci. U.S.A.">
        <title>Extraordinary preservation of gene collinearity over three hundred million years revealed in homosporous lycophytes.</title>
        <authorList>
            <person name="Li C."/>
            <person name="Wickell D."/>
            <person name="Kuo L.Y."/>
            <person name="Chen X."/>
            <person name="Nie B."/>
            <person name="Liao X."/>
            <person name="Peng D."/>
            <person name="Ji J."/>
            <person name="Jenkins J."/>
            <person name="Williams M."/>
            <person name="Shu S."/>
            <person name="Plott C."/>
            <person name="Barry K."/>
            <person name="Rajasekar S."/>
            <person name="Grimwood J."/>
            <person name="Han X."/>
            <person name="Sun S."/>
            <person name="Hou Z."/>
            <person name="He W."/>
            <person name="Dai G."/>
            <person name="Sun C."/>
            <person name="Schmutz J."/>
            <person name="Leebens-Mack J.H."/>
            <person name="Li F.W."/>
            <person name="Wang L."/>
        </authorList>
    </citation>
    <scope>NUCLEOTIDE SEQUENCE [LARGE SCALE GENOMIC DNA]</scope>
    <source>
        <strain evidence="2">cv. PW_Plant_1</strain>
    </source>
</reference>
<dbReference type="EMBL" id="CM055105">
    <property type="protein sequence ID" value="KAJ7531103.1"/>
    <property type="molecule type" value="Genomic_DNA"/>
</dbReference>
<name>A0ACC2BMU8_DIPCM</name>
<comment type="caution">
    <text evidence="1">The sequence shown here is derived from an EMBL/GenBank/DDBJ whole genome shotgun (WGS) entry which is preliminary data.</text>
</comment>
<keyword evidence="2" id="KW-1185">Reference proteome</keyword>
<organism evidence="1 2">
    <name type="scientific">Diphasiastrum complanatum</name>
    <name type="common">Issler's clubmoss</name>
    <name type="synonym">Lycopodium complanatum</name>
    <dbReference type="NCBI Taxonomy" id="34168"/>
    <lineage>
        <taxon>Eukaryota</taxon>
        <taxon>Viridiplantae</taxon>
        <taxon>Streptophyta</taxon>
        <taxon>Embryophyta</taxon>
        <taxon>Tracheophyta</taxon>
        <taxon>Lycopodiopsida</taxon>
        <taxon>Lycopodiales</taxon>
        <taxon>Lycopodiaceae</taxon>
        <taxon>Lycopodioideae</taxon>
        <taxon>Diphasiastrum</taxon>
    </lineage>
</organism>
<proteinExistence type="predicted"/>
<accession>A0ACC2BMU8</accession>
<sequence>MTNVVEEAVSMLSTFSLEDDQPDIQGLTVTLLNSRNVSESPLDFEDVAAYQLLLTEDAKSINQLNTLIQEGREMVAILYTYRSCVKALPQLPDSMKQNQADLYLETYQVLDLEIGRLRDIQRWQGAAATKLAGDMQRFCRPERRINGPTVAHMWCMLKLLDVLLQLDHLKNAKASIPNDFSWYKRTFTQVSSQWPDADSMREELDDLQIFLSTRWAILLNIQVELFRVNNVEDLLQILMLFCLESLESDRILLYSDRHALLRVLPVLVVLMTSSEKEGDLAFRKIKVNRLIRVFRRDPVIPAFPDLHLSPASMLKELSPYFRKVTTQNRFTSLPTPHELLPREASEYQREYLIVHHIPAIRFSHDEFCLRFAAAVNQLQLLKTAKVADDSSSMQVKEDVYLAVLEGFQLLSEWTGRIWEQCAWKFSRPSKDVSPYDDDVSTTITDYEKVVRCNYSAEERKAMVILTSYIKGVGTMLEHVDTLVADTIWEVIHAQVQDFVQNKIANMLRTTLKKKKDVARILTDMRTIASDWMGNASKFDAEHLSSKRNKDESEAVTFLPRPAAPSATQIHCLQYLIHELISNSAPKKVVGFFGSNDTEIPSGDLKQLEVFFNRLTFFPYILDFRATLCHVTDLGFLWFREFYLETSRVIQFPIECSLPWMLVDHIIESQDTALLESVLMPFDIYNDSAEHSLRLLRQRFLYDEIEAEVDLCFDQLVFKLSEHMFAHFKSHAASKFLDKAFLAAVENSDKFQVSPKRYDGLLQMRRVQLLGRNIDLAFLIGQRMNKIFRENLDFLLESFEARDLCSIVELHQLVEILRSTHELLAQHLKMDAFNLMLGEMMENISMVSFSSRLASQIFSEIQNDLLPNFVICNTTQRFVRSTKSSQNAVRRPPPPPSKLSFLCGTQDLNLAHAVFADLYSKFFGLPHMLAVIRLLGPRSVPWLLRALLDYLSQKVTSSLDSGICDLRGALPKAINIPPPEAGVLGCLKVFREQMHWVSGYEGKIELFRCLKDIGGLIFWISLLDTAMKELETVQFMQVAPWMGVVPTGDGQLQQLLSDSGASPLVDMFKKATHAVLTHPACLCPSAFVAMAKQAEIADSMYSKNLQTGSILDYTFSYLSAILDSVRVKWNFPSKTGLMEITTSREYHRIYSGIQFVFCSESFEDQGTNYDRYGDAIAWGGCTIMYLLGQHLRFELLDFLYHLLNVAEAEAVSTAQLGLQEKPKQPAVLYSQEVEDLLETAKKTRRLNNHIFSILRARYPQEEKSASMIKQSGTVVQRVKYPNLPSPFDSLPLKGSTGLINIHSGGAPVPS</sequence>
<protein>
    <submittedName>
        <fullName evidence="1">Uncharacterized protein</fullName>
    </submittedName>
</protein>
<evidence type="ECO:0000313" key="2">
    <source>
        <dbReference type="Proteomes" id="UP001162992"/>
    </source>
</evidence>